<dbReference type="RefSeq" id="WP_069008807.1">
    <property type="nucleotide sequence ID" value="NZ_JBEQPU010000001.1"/>
</dbReference>
<comment type="caution">
    <text evidence="1">The sequence shown here is derived from an EMBL/GenBank/DDBJ whole genome shotgun (WGS) entry which is preliminary data.</text>
</comment>
<reference evidence="1" key="2">
    <citation type="submission" date="2019-11" db="EMBL/GenBank/DDBJ databases">
        <authorList>
            <consortium name="NCBI Pathogen Detection Project"/>
        </authorList>
    </citation>
    <scope>NUCLEOTIDE SEQUENCE</scope>
    <source>
        <strain evidence="1">HPB3501</strain>
    </source>
</reference>
<sequence length="152" mass="17818">MSRIDKEYNFENKKILPQTIKSEVSFIDEIKNFDIVTEKMNDSFYTYRLESNVMMWLNDEGIIGEIECIFPKQLDKEISLVKNQKILTQQGFPLIDNETEITVHEISIFKGANYFTLYLTKSANYNKEIISENLVFYLHDIELIAIKATVSE</sequence>
<reference evidence="1" key="1">
    <citation type="journal article" date="2018" name="Genome Biol.">
        <title>SKESA: strategic k-mer extension for scrupulous assemblies.</title>
        <authorList>
            <person name="Souvorov A."/>
            <person name="Agarwala R."/>
            <person name="Lipman D.J."/>
        </authorList>
    </citation>
    <scope>NUCLEOTIDE SEQUENCE [LARGE SCALE GENOMIC DNA]</scope>
    <source>
        <strain evidence="1">HPB3501</strain>
    </source>
</reference>
<organism evidence="1">
    <name type="scientific">Listeria monocytogenes</name>
    <dbReference type="NCBI Taxonomy" id="1639"/>
    <lineage>
        <taxon>Bacteria</taxon>
        <taxon>Bacillati</taxon>
        <taxon>Bacillota</taxon>
        <taxon>Bacilli</taxon>
        <taxon>Bacillales</taxon>
        <taxon>Listeriaceae</taxon>
        <taxon>Listeria</taxon>
    </lineage>
</organism>
<dbReference type="EMBL" id="DAAEZQ010000001">
    <property type="protein sequence ID" value="HAA9720651.1"/>
    <property type="molecule type" value="Genomic_DNA"/>
</dbReference>
<dbReference type="AlphaFoldDB" id="A0A6X0RR81"/>
<name>A0A6X0RR81_LISMN</name>
<proteinExistence type="predicted"/>
<protein>
    <submittedName>
        <fullName evidence="1">Uncharacterized protein</fullName>
    </submittedName>
</protein>
<evidence type="ECO:0000313" key="1">
    <source>
        <dbReference type="EMBL" id="HAA9720651.1"/>
    </source>
</evidence>
<accession>A0A6X0RR81</accession>
<dbReference type="Proteomes" id="UP000844471">
    <property type="component" value="Unassembled WGS sequence"/>
</dbReference>
<gene>
    <name evidence="1" type="ORF">GIH49_00680</name>
</gene>